<dbReference type="PROSITE" id="PS50931">
    <property type="entry name" value="HTH_LYSR"/>
    <property type="match status" value="1"/>
</dbReference>
<evidence type="ECO:0000259" key="5">
    <source>
        <dbReference type="PROSITE" id="PS50931"/>
    </source>
</evidence>
<keyword evidence="2" id="KW-0805">Transcription regulation</keyword>
<evidence type="ECO:0000256" key="2">
    <source>
        <dbReference type="ARBA" id="ARBA00023015"/>
    </source>
</evidence>
<keyword evidence="4" id="KW-0804">Transcription</keyword>
<dbReference type="InterPro" id="IPR005119">
    <property type="entry name" value="LysR_subst-bd"/>
</dbReference>
<name>A0A271LGV2_9HYPH</name>
<dbReference type="InterPro" id="IPR058163">
    <property type="entry name" value="LysR-type_TF_proteobact-type"/>
</dbReference>
<dbReference type="PANTHER" id="PTHR30537:SF5">
    <property type="entry name" value="HTH-TYPE TRANSCRIPTIONAL ACTIVATOR TTDR-RELATED"/>
    <property type="match status" value="1"/>
</dbReference>
<keyword evidence="7" id="KW-1185">Reference proteome</keyword>
<dbReference type="RefSeq" id="WP_095495169.1">
    <property type="nucleotide sequence ID" value="NZ_NPKJ01000066.1"/>
</dbReference>
<feature type="domain" description="HTH lysR-type" evidence="5">
    <location>
        <begin position="1"/>
        <end position="59"/>
    </location>
</feature>
<dbReference type="GO" id="GO:0006351">
    <property type="term" value="P:DNA-templated transcription"/>
    <property type="evidence" value="ECO:0007669"/>
    <property type="project" value="TreeGrafter"/>
</dbReference>
<evidence type="ECO:0000256" key="1">
    <source>
        <dbReference type="ARBA" id="ARBA00009437"/>
    </source>
</evidence>
<dbReference type="FunFam" id="3.40.190.290:FF:000001">
    <property type="entry name" value="Transcriptional regulator, LysR family"/>
    <property type="match status" value="1"/>
</dbReference>
<dbReference type="Gene3D" id="3.40.190.290">
    <property type="match status" value="1"/>
</dbReference>
<organism evidence="6 7">
    <name type="scientific">Mesorhizobium temperatum</name>
    <dbReference type="NCBI Taxonomy" id="241416"/>
    <lineage>
        <taxon>Bacteria</taxon>
        <taxon>Pseudomonadati</taxon>
        <taxon>Pseudomonadota</taxon>
        <taxon>Alphaproteobacteria</taxon>
        <taxon>Hyphomicrobiales</taxon>
        <taxon>Phyllobacteriaceae</taxon>
        <taxon>Mesorhizobium</taxon>
    </lineage>
</organism>
<dbReference type="InterPro" id="IPR036390">
    <property type="entry name" value="WH_DNA-bd_sf"/>
</dbReference>
<comment type="caution">
    <text evidence="6">The sequence shown here is derived from an EMBL/GenBank/DDBJ whole genome shotgun (WGS) entry which is preliminary data.</text>
</comment>
<dbReference type="Pfam" id="PF00126">
    <property type="entry name" value="HTH_1"/>
    <property type="match status" value="1"/>
</dbReference>
<dbReference type="InterPro" id="IPR036388">
    <property type="entry name" value="WH-like_DNA-bd_sf"/>
</dbReference>
<dbReference type="Proteomes" id="UP000216442">
    <property type="component" value="Unassembled WGS sequence"/>
</dbReference>
<dbReference type="Gene3D" id="1.10.10.10">
    <property type="entry name" value="Winged helix-like DNA-binding domain superfamily/Winged helix DNA-binding domain"/>
    <property type="match status" value="1"/>
</dbReference>
<dbReference type="PRINTS" id="PR00039">
    <property type="entry name" value="HTHLYSR"/>
</dbReference>
<reference evidence="6 7" key="1">
    <citation type="submission" date="2017-08" db="EMBL/GenBank/DDBJ databases">
        <title>Mesorhizobium wenxinae sp. nov., a novel rhizobial species isolated from root nodules of chickpea (Cicer arietinum L.).</title>
        <authorList>
            <person name="Zhang J."/>
        </authorList>
    </citation>
    <scope>NUCLEOTIDE SEQUENCE [LARGE SCALE GENOMIC DNA]</scope>
    <source>
        <strain evidence="6 7">SDW018</strain>
    </source>
</reference>
<evidence type="ECO:0000313" key="7">
    <source>
        <dbReference type="Proteomes" id="UP000216442"/>
    </source>
</evidence>
<dbReference type="EMBL" id="NPKJ01000066">
    <property type="protein sequence ID" value="PAQ06516.1"/>
    <property type="molecule type" value="Genomic_DNA"/>
</dbReference>
<dbReference type="OrthoDB" id="9786526at2"/>
<dbReference type="PANTHER" id="PTHR30537">
    <property type="entry name" value="HTH-TYPE TRANSCRIPTIONAL REGULATOR"/>
    <property type="match status" value="1"/>
</dbReference>
<gene>
    <name evidence="6" type="ORF">CIT26_25595</name>
</gene>
<protein>
    <recommendedName>
        <fullName evidence="5">HTH lysR-type domain-containing protein</fullName>
    </recommendedName>
</protein>
<dbReference type="InterPro" id="IPR000847">
    <property type="entry name" value="LysR_HTH_N"/>
</dbReference>
<evidence type="ECO:0000256" key="4">
    <source>
        <dbReference type="ARBA" id="ARBA00023163"/>
    </source>
</evidence>
<dbReference type="SUPFAM" id="SSF53850">
    <property type="entry name" value="Periplasmic binding protein-like II"/>
    <property type="match status" value="1"/>
</dbReference>
<accession>A0A271LGV2</accession>
<sequence length="302" mass="32924">MDPLDGIAAFARVVDSGSFSTAADRLGLSKSAVSAHVQRLEERLGIRLLNRTTRRLSMTEAGAAYYRHCARILAEAEAAEREASALQREPRGTLRISAPDSFGWMHVAPAVPEFLRRYPELSVDIALSPAHVSLVDEGLDLAIRIGVLEDSPLVVRKLAPSRLVACAAPAYLDKHGMPREPGDLAKHNCLCTSLLPWGDEWRLAGKIGEARVAVGGSFRSNNAEMLRVAALDGIGIALLPTWAVAEPLRTGALRRVLDAWEPPASTIYAVYPSNRLMSMKVRAFVDHLARCIGRTPYWDEGL</sequence>
<dbReference type="GO" id="GO:0043565">
    <property type="term" value="F:sequence-specific DNA binding"/>
    <property type="evidence" value="ECO:0007669"/>
    <property type="project" value="TreeGrafter"/>
</dbReference>
<dbReference type="FunFam" id="1.10.10.10:FF:000001">
    <property type="entry name" value="LysR family transcriptional regulator"/>
    <property type="match status" value="1"/>
</dbReference>
<proteinExistence type="inferred from homology"/>
<evidence type="ECO:0000256" key="3">
    <source>
        <dbReference type="ARBA" id="ARBA00023125"/>
    </source>
</evidence>
<dbReference type="Pfam" id="PF03466">
    <property type="entry name" value="LysR_substrate"/>
    <property type="match status" value="1"/>
</dbReference>
<dbReference type="SUPFAM" id="SSF46785">
    <property type="entry name" value="Winged helix' DNA-binding domain"/>
    <property type="match status" value="1"/>
</dbReference>
<keyword evidence="3" id="KW-0238">DNA-binding</keyword>
<dbReference type="AlphaFoldDB" id="A0A271LGV2"/>
<dbReference type="GO" id="GO:0003700">
    <property type="term" value="F:DNA-binding transcription factor activity"/>
    <property type="evidence" value="ECO:0007669"/>
    <property type="project" value="InterPro"/>
</dbReference>
<comment type="similarity">
    <text evidence="1">Belongs to the LysR transcriptional regulatory family.</text>
</comment>
<dbReference type="CDD" id="cd08422">
    <property type="entry name" value="PBP2_CrgA_like"/>
    <property type="match status" value="1"/>
</dbReference>
<evidence type="ECO:0000313" key="6">
    <source>
        <dbReference type="EMBL" id="PAQ06516.1"/>
    </source>
</evidence>